<dbReference type="InterPro" id="IPR008250">
    <property type="entry name" value="ATPase_P-typ_transduc_dom_A_sf"/>
</dbReference>
<dbReference type="InterPro" id="IPR059000">
    <property type="entry name" value="ATPase_P-type_domA"/>
</dbReference>
<protein>
    <recommendedName>
        <fullName evidence="4">Copper-exporting P-type ATPase</fullName>
        <ecNumber evidence="3">7.2.2.8</ecNumber>
    </recommendedName>
    <alternativeName>
        <fullName evidence="19">Copper-exporting P-type ATPase A</fullName>
    </alternativeName>
    <alternativeName>
        <fullName evidence="20">Cu(+)-exporting ATPase</fullName>
    </alternativeName>
    <alternativeName>
        <fullName evidence="23">Probable copper-exporting P-type ATPase V</fullName>
    </alternativeName>
</protein>
<feature type="domain" description="HMA" evidence="26">
    <location>
        <begin position="803"/>
        <end position="868"/>
    </location>
</feature>
<evidence type="ECO:0000256" key="17">
    <source>
        <dbReference type="ARBA" id="ARBA00023065"/>
    </source>
</evidence>
<feature type="transmembrane region" description="Helical" evidence="24">
    <location>
        <begin position="139"/>
        <end position="158"/>
    </location>
</feature>
<keyword evidence="13" id="KW-0460">Magnesium</keyword>
<dbReference type="AlphaFoldDB" id="A0A2K2UCY0"/>
<evidence type="ECO:0000256" key="16">
    <source>
        <dbReference type="ARBA" id="ARBA00023008"/>
    </source>
</evidence>
<dbReference type="GO" id="GO:0005886">
    <property type="term" value="C:plasma membrane"/>
    <property type="evidence" value="ECO:0007669"/>
    <property type="project" value="UniProtKB-SubCell"/>
</dbReference>
<keyword evidence="5" id="KW-0813">Transport</keyword>
<dbReference type="SUPFAM" id="SSF81665">
    <property type="entry name" value="Calcium ATPase, transmembrane domain M"/>
    <property type="match status" value="1"/>
</dbReference>
<evidence type="ECO:0000256" key="11">
    <source>
        <dbReference type="ARBA" id="ARBA00022796"/>
    </source>
</evidence>
<keyword evidence="7 24" id="KW-0812">Transmembrane</keyword>
<proteinExistence type="inferred from homology"/>
<feature type="transmembrane region" description="Helical" evidence="24">
    <location>
        <begin position="709"/>
        <end position="731"/>
    </location>
</feature>
<evidence type="ECO:0000256" key="21">
    <source>
        <dbReference type="ARBA" id="ARBA00049289"/>
    </source>
</evidence>
<keyword evidence="12 24" id="KW-0067">ATP-binding</keyword>
<dbReference type="GO" id="GO:0140581">
    <property type="term" value="F:P-type monovalent copper transporter activity"/>
    <property type="evidence" value="ECO:0007669"/>
    <property type="project" value="UniProtKB-EC"/>
</dbReference>
<dbReference type="InterPro" id="IPR006122">
    <property type="entry name" value="HMA_Cu_ion-bd"/>
</dbReference>
<dbReference type="CDD" id="cd02094">
    <property type="entry name" value="P-type_ATPase_Cu-like"/>
    <property type="match status" value="1"/>
</dbReference>
<comment type="subcellular location">
    <subcellularLocation>
        <location evidence="1">Cell membrane</location>
        <topology evidence="1">Multi-pass membrane protein</topology>
    </subcellularLocation>
</comment>
<feature type="domain" description="HMA" evidence="26">
    <location>
        <begin position="1"/>
        <end position="70"/>
    </location>
</feature>
<dbReference type="NCBIfam" id="TIGR01494">
    <property type="entry name" value="ATPase_P-type"/>
    <property type="match status" value="1"/>
</dbReference>
<comment type="catalytic activity">
    <reaction evidence="21">
        <text>Cu(+)(in) + ATP + H2O = Cu(+)(out) + ADP + phosphate + H(+)</text>
        <dbReference type="Rhea" id="RHEA:25792"/>
        <dbReference type="ChEBI" id="CHEBI:15377"/>
        <dbReference type="ChEBI" id="CHEBI:15378"/>
        <dbReference type="ChEBI" id="CHEBI:30616"/>
        <dbReference type="ChEBI" id="CHEBI:43474"/>
        <dbReference type="ChEBI" id="CHEBI:49552"/>
        <dbReference type="ChEBI" id="CHEBI:456216"/>
        <dbReference type="EC" id="7.2.2.8"/>
    </reaction>
</comment>
<dbReference type="PRINTS" id="PR00943">
    <property type="entry name" value="CUATPASE"/>
</dbReference>
<dbReference type="PROSITE" id="PS50846">
    <property type="entry name" value="HMA_2"/>
    <property type="match status" value="2"/>
</dbReference>
<dbReference type="NCBIfam" id="TIGR00003">
    <property type="entry name" value="copper ion binding protein"/>
    <property type="match status" value="2"/>
</dbReference>
<evidence type="ECO:0000256" key="9">
    <source>
        <dbReference type="ARBA" id="ARBA00022737"/>
    </source>
</evidence>
<comment type="similarity">
    <text evidence="2 24">Belongs to the cation transport ATPase (P-type) (TC 3.A.3) family. Type IB subfamily.</text>
</comment>
<evidence type="ECO:0000256" key="10">
    <source>
        <dbReference type="ARBA" id="ARBA00022741"/>
    </source>
</evidence>
<evidence type="ECO:0000256" key="8">
    <source>
        <dbReference type="ARBA" id="ARBA00022723"/>
    </source>
</evidence>
<evidence type="ECO:0000256" key="24">
    <source>
        <dbReference type="RuleBase" id="RU362081"/>
    </source>
</evidence>
<feature type="transmembrane region" description="Helical" evidence="24">
    <location>
        <begin position="106"/>
        <end position="127"/>
    </location>
</feature>
<keyword evidence="28" id="KW-1185">Reference proteome</keyword>
<dbReference type="InterPro" id="IPR017969">
    <property type="entry name" value="Heavy-metal-associated_CS"/>
</dbReference>
<comment type="caution">
    <text evidence="27">The sequence shown here is derived from an EMBL/GenBank/DDBJ whole genome shotgun (WGS) entry which is preliminary data.</text>
</comment>
<dbReference type="FunFam" id="3.40.50.1000:FF:000144">
    <property type="entry name" value="copper-transporting ATPase 1 isoform X2"/>
    <property type="match status" value="1"/>
</dbReference>
<dbReference type="Pfam" id="PF00403">
    <property type="entry name" value="HMA"/>
    <property type="match status" value="2"/>
</dbReference>
<dbReference type="GO" id="GO:0016887">
    <property type="term" value="F:ATP hydrolysis activity"/>
    <property type="evidence" value="ECO:0007669"/>
    <property type="project" value="InterPro"/>
</dbReference>
<dbReference type="InterPro" id="IPR044492">
    <property type="entry name" value="P_typ_ATPase_HD_dom"/>
</dbReference>
<dbReference type="CDD" id="cd00371">
    <property type="entry name" value="HMA"/>
    <property type="match status" value="2"/>
</dbReference>
<feature type="transmembrane region" description="Helical" evidence="24">
    <location>
        <begin position="396"/>
        <end position="417"/>
    </location>
</feature>
<dbReference type="InterPro" id="IPR001757">
    <property type="entry name" value="P_typ_ATPase"/>
</dbReference>
<evidence type="ECO:0000313" key="27">
    <source>
        <dbReference type="EMBL" id="PNV68186.1"/>
    </source>
</evidence>
<dbReference type="GO" id="GO:0005507">
    <property type="term" value="F:copper ion binding"/>
    <property type="evidence" value="ECO:0007669"/>
    <property type="project" value="InterPro"/>
</dbReference>
<keyword evidence="18 24" id="KW-0472">Membrane</keyword>
<evidence type="ECO:0000256" key="3">
    <source>
        <dbReference type="ARBA" id="ARBA00012517"/>
    </source>
</evidence>
<evidence type="ECO:0000256" key="7">
    <source>
        <dbReference type="ARBA" id="ARBA00022692"/>
    </source>
</evidence>
<dbReference type="GO" id="GO:0005524">
    <property type="term" value="F:ATP binding"/>
    <property type="evidence" value="ECO:0007669"/>
    <property type="project" value="UniProtKB-UniRule"/>
</dbReference>
<evidence type="ECO:0000256" key="23">
    <source>
        <dbReference type="ARBA" id="ARBA00068364"/>
    </source>
</evidence>
<dbReference type="Gene3D" id="3.30.70.100">
    <property type="match status" value="2"/>
</dbReference>
<feature type="transmembrane region" description="Helical" evidence="24">
    <location>
        <begin position="216"/>
        <end position="234"/>
    </location>
</feature>
<keyword evidence="14" id="KW-1278">Translocase</keyword>
<dbReference type="EMBL" id="PPEK01000003">
    <property type="protein sequence ID" value="PNV68186.1"/>
    <property type="molecule type" value="Genomic_DNA"/>
</dbReference>
<sequence length="871" mass="90714">MKQAFDVTGMTCAACSARVEKAARAVPGVADVAVNLLKNSMEVTYRDGAEPSAVASAVEAAVDKAGYGAAARVPTGQQAPGAGSRAAGARPVADAAAEARRVRMRLVVSAAFTIPLFYLSMGHMFGWPLPGFFVGDANVMTFAFTQFLLLLPVVFVNFKFFRVGFKTLAHGAPNMDSLIALGSTAATAYGIYAIYKIGIALGAGDLHASHMAAMDLYFESAAMILTLITLGKYFEARAKGKTTDAIAKLVDLAPKEATRLVDGREERVAVEEVRAGDVLAVRAGEGIPVDGTVLEGSGTVDESVITGESVPVDKRPGDAVTGATVNSTGWFTMRADRVGDDTTLAGIIRLVDEATSTKAPIEKIADRISGVFVPVVIVIAVVTFAVWMFGGSTLEVALSHAISVLVISCPCALGLATPTAIMVGTGRGAACGILIKSAEALETAHDVKTVVLDKTGTVTEGAPSVTDVMPAPGVGEERLLELAVSIEGRSEHPLARAVCDYARSRHVYPLLVEDFKQVPGEGVAALVDDHPSCAGNLRMMEARNVAVGAFAEEARRQADEGKTPLFFAQDGELLGVIAVADTVKPSSAAALAELKAMGIRTVMLTGDNERTAAAIQRKVGADEVIAGVLPDGKEREIRRLSEQGRVAMVGDGINDAPALARADVGIAIGAGTDVAIESADIVLMRSDLLDVPASIQLSRATLRNIKQNLFWALVYNAVCIPVAAGALSFMGLNLNPMIAAAAMSLSSVCVVSNALRLRGWKPNLPKVPTGAPASSPVEGGDPGEAADPKETPDETPNEKEIAMEKTLHVEGMMCQHCVAHVKKALEGVEGVKEAVVDLGAKTAVAKLARDVDAEALTRAVVEAGYEVASVE</sequence>
<dbReference type="SUPFAM" id="SSF56784">
    <property type="entry name" value="HAD-like"/>
    <property type="match status" value="1"/>
</dbReference>
<evidence type="ECO:0000256" key="25">
    <source>
        <dbReference type="SAM" id="MobiDB-lite"/>
    </source>
</evidence>
<dbReference type="InterPro" id="IPR036412">
    <property type="entry name" value="HAD-like_sf"/>
</dbReference>
<evidence type="ECO:0000256" key="1">
    <source>
        <dbReference type="ARBA" id="ARBA00004651"/>
    </source>
</evidence>
<evidence type="ECO:0000256" key="18">
    <source>
        <dbReference type="ARBA" id="ARBA00023136"/>
    </source>
</evidence>
<evidence type="ECO:0000256" key="19">
    <source>
        <dbReference type="ARBA" id="ARBA00029719"/>
    </source>
</evidence>
<dbReference type="Proteomes" id="UP000236197">
    <property type="component" value="Unassembled WGS sequence"/>
</dbReference>
<feature type="compositionally biased region" description="Basic and acidic residues" evidence="25">
    <location>
        <begin position="786"/>
        <end position="797"/>
    </location>
</feature>
<accession>A0A2K2UCY0</accession>
<dbReference type="NCBIfam" id="TIGR01525">
    <property type="entry name" value="ATPase-IB_hvy"/>
    <property type="match status" value="1"/>
</dbReference>
<evidence type="ECO:0000256" key="2">
    <source>
        <dbReference type="ARBA" id="ARBA00006024"/>
    </source>
</evidence>
<keyword evidence="6 24" id="KW-1003">Cell membrane</keyword>
<dbReference type="OrthoDB" id="7059309at2"/>
<dbReference type="InterPro" id="IPR027256">
    <property type="entry name" value="P-typ_ATPase_IB"/>
</dbReference>
<dbReference type="PANTHER" id="PTHR43520">
    <property type="entry name" value="ATP7, ISOFORM B"/>
    <property type="match status" value="1"/>
</dbReference>
<dbReference type="Gene3D" id="3.40.1110.10">
    <property type="entry name" value="Calcium-transporting ATPase, cytoplasmic domain N"/>
    <property type="match status" value="1"/>
</dbReference>
<feature type="transmembrane region" description="Helical" evidence="24">
    <location>
        <begin position="178"/>
        <end position="204"/>
    </location>
</feature>
<feature type="region of interest" description="Disordered" evidence="25">
    <location>
        <begin position="765"/>
        <end position="797"/>
    </location>
</feature>
<dbReference type="Pfam" id="PF00702">
    <property type="entry name" value="Hydrolase"/>
    <property type="match status" value="1"/>
</dbReference>
<evidence type="ECO:0000256" key="6">
    <source>
        <dbReference type="ARBA" id="ARBA00022475"/>
    </source>
</evidence>
<reference evidence="28" key="1">
    <citation type="submission" date="2018-01" db="EMBL/GenBank/DDBJ databases">
        <title>Rubneribacter badeniensis gen. nov., sp. nov., and Colonibacter rubneri, gen. nov., sp. nov., WGS of new members of the Eggerthellaceae.</title>
        <authorList>
            <person name="Danylec N."/>
            <person name="Stoll D.A."/>
            <person name="Doetsch A."/>
            <person name="Kulling S.E."/>
            <person name="Huch M."/>
        </authorList>
    </citation>
    <scope>NUCLEOTIDE SEQUENCE [LARGE SCALE GENOMIC DNA]</scope>
    <source>
        <strain evidence="28">ResAG-96</strain>
    </source>
</reference>
<dbReference type="SFLD" id="SFLDF00027">
    <property type="entry name" value="p-type_atpase"/>
    <property type="match status" value="1"/>
</dbReference>
<keyword evidence="8 24" id="KW-0479">Metal-binding</keyword>
<keyword evidence="15 24" id="KW-1133">Transmembrane helix</keyword>
<dbReference type="GO" id="GO:0055070">
    <property type="term" value="P:copper ion homeostasis"/>
    <property type="evidence" value="ECO:0007669"/>
    <property type="project" value="TreeGrafter"/>
</dbReference>
<evidence type="ECO:0000256" key="12">
    <source>
        <dbReference type="ARBA" id="ARBA00022840"/>
    </source>
</evidence>
<evidence type="ECO:0000256" key="15">
    <source>
        <dbReference type="ARBA" id="ARBA00022989"/>
    </source>
</evidence>
<gene>
    <name evidence="27" type="ORF">C2L71_04410</name>
</gene>
<dbReference type="SUPFAM" id="SSF55008">
    <property type="entry name" value="HMA, heavy metal-associated domain"/>
    <property type="match status" value="2"/>
</dbReference>
<dbReference type="Gene3D" id="3.40.50.1000">
    <property type="entry name" value="HAD superfamily/HAD-like"/>
    <property type="match status" value="1"/>
</dbReference>
<evidence type="ECO:0000259" key="26">
    <source>
        <dbReference type="PROSITE" id="PS50846"/>
    </source>
</evidence>
<dbReference type="SFLD" id="SFLDG00002">
    <property type="entry name" value="C1.7:_P-type_atpase_like"/>
    <property type="match status" value="1"/>
</dbReference>
<dbReference type="InterPro" id="IPR023299">
    <property type="entry name" value="ATPase_P-typ_cyto_dom_N"/>
</dbReference>
<dbReference type="PROSITE" id="PS00154">
    <property type="entry name" value="ATPASE_E1_E2"/>
    <property type="match status" value="1"/>
</dbReference>
<dbReference type="InterPro" id="IPR006121">
    <property type="entry name" value="HMA_dom"/>
</dbReference>
<dbReference type="FunFam" id="2.70.150.10:FF:000020">
    <property type="entry name" value="Copper-exporting P-type ATPase A"/>
    <property type="match status" value="1"/>
</dbReference>
<dbReference type="Gene3D" id="2.70.150.10">
    <property type="entry name" value="Calcium-transporting ATPase, cytoplasmic transduction domain A"/>
    <property type="match status" value="1"/>
</dbReference>
<evidence type="ECO:0000313" key="28">
    <source>
        <dbReference type="Proteomes" id="UP000236197"/>
    </source>
</evidence>
<keyword evidence="10 24" id="KW-0547">Nucleotide-binding</keyword>
<keyword evidence="17" id="KW-0406">Ion transport</keyword>
<dbReference type="PRINTS" id="PR00119">
    <property type="entry name" value="CATATPASE"/>
</dbReference>
<evidence type="ECO:0000256" key="5">
    <source>
        <dbReference type="ARBA" id="ARBA00022448"/>
    </source>
</evidence>
<feature type="transmembrane region" description="Helical" evidence="24">
    <location>
        <begin position="368"/>
        <end position="390"/>
    </location>
</feature>
<dbReference type="Pfam" id="PF00122">
    <property type="entry name" value="E1-E2_ATPase"/>
    <property type="match status" value="1"/>
</dbReference>
<evidence type="ECO:0000256" key="14">
    <source>
        <dbReference type="ARBA" id="ARBA00022967"/>
    </source>
</evidence>
<name>A0A2K2UCY0_9ACTN</name>
<dbReference type="InterPro" id="IPR018303">
    <property type="entry name" value="ATPase_P-typ_P_site"/>
</dbReference>
<dbReference type="NCBIfam" id="TIGR01511">
    <property type="entry name" value="ATPase-IB1_Cu"/>
    <property type="match status" value="1"/>
</dbReference>
<dbReference type="PANTHER" id="PTHR43520:SF8">
    <property type="entry name" value="P-TYPE CU(+) TRANSPORTER"/>
    <property type="match status" value="1"/>
</dbReference>
<keyword evidence="9" id="KW-0677">Repeat</keyword>
<dbReference type="GO" id="GO:0043682">
    <property type="term" value="F:P-type divalent copper transporter activity"/>
    <property type="evidence" value="ECO:0007669"/>
    <property type="project" value="TreeGrafter"/>
</dbReference>
<dbReference type="InterPro" id="IPR036163">
    <property type="entry name" value="HMA_dom_sf"/>
</dbReference>
<evidence type="ECO:0000256" key="13">
    <source>
        <dbReference type="ARBA" id="ARBA00022842"/>
    </source>
</evidence>
<evidence type="ECO:0000256" key="20">
    <source>
        <dbReference type="ARBA" id="ARBA00033239"/>
    </source>
</evidence>
<dbReference type="SFLD" id="SFLDS00003">
    <property type="entry name" value="Haloacid_Dehalogenase"/>
    <property type="match status" value="1"/>
</dbReference>
<dbReference type="InterPro" id="IPR023214">
    <property type="entry name" value="HAD_sf"/>
</dbReference>
<dbReference type="EC" id="7.2.2.8" evidence="3"/>
<evidence type="ECO:0000256" key="22">
    <source>
        <dbReference type="ARBA" id="ARBA00057500"/>
    </source>
</evidence>
<keyword evidence="16" id="KW-0186">Copper</keyword>
<comment type="function">
    <text evidence="22">Necessary for copper homeostasis and likely functions as a copper exporter. Also required for full virulence.</text>
</comment>
<dbReference type="RefSeq" id="WP_103264665.1">
    <property type="nucleotide sequence ID" value="NZ_CABMLE010000003.1"/>
</dbReference>
<dbReference type="InterPro" id="IPR023298">
    <property type="entry name" value="ATPase_P-typ_TM_dom_sf"/>
</dbReference>
<dbReference type="NCBIfam" id="TIGR01512">
    <property type="entry name" value="ATPase-IB2_Cd"/>
    <property type="match status" value="1"/>
</dbReference>
<organism evidence="27 28">
    <name type="scientific">Enteroscipio rubneri</name>
    <dbReference type="NCBI Taxonomy" id="2070686"/>
    <lineage>
        <taxon>Bacteria</taxon>
        <taxon>Bacillati</taxon>
        <taxon>Actinomycetota</taxon>
        <taxon>Coriobacteriia</taxon>
        <taxon>Eggerthellales</taxon>
        <taxon>Eggerthellaceae</taxon>
        <taxon>Enteroscipio</taxon>
    </lineage>
</organism>
<dbReference type="PROSITE" id="PS01047">
    <property type="entry name" value="HMA_1"/>
    <property type="match status" value="1"/>
</dbReference>
<dbReference type="SUPFAM" id="SSF81653">
    <property type="entry name" value="Calcium ATPase, transduction domain A"/>
    <property type="match status" value="1"/>
</dbReference>
<evidence type="ECO:0000256" key="4">
    <source>
        <dbReference type="ARBA" id="ARBA00015102"/>
    </source>
</evidence>
<keyword evidence="11" id="KW-0187">Copper transport</keyword>